<protein>
    <submittedName>
        <fullName evidence="1">Uncharacterized protein</fullName>
    </submittedName>
</protein>
<proteinExistence type="predicted"/>
<evidence type="ECO:0000313" key="1">
    <source>
        <dbReference type="EMBL" id="KAJ5456320.1"/>
    </source>
</evidence>
<accession>A0A9W9WDQ8</accession>
<organism evidence="1 2">
    <name type="scientific">Penicillium desertorum</name>
    <dbReference type="NCBI Taxonomy" id="1303715"/>
    <lineage>
        <taxon>Eukaryota</taxon>
        <taxon>Fungi</taxon>
        <taxon>Dikarya</taxon>
        <taxon>Ascomycota</taxon>
        <taxon>Pezizomycotina</taxon>
        <taxon>Eurotiomycetes</taxon>
        <taxon>Eurotiomycetidae</taxon>
        <taxon>Eurotiales</taxon>
        <taxon>Aspergillaceae</taxon>
        <taxon>Penicillium</taxon>
    </lineage>
</organism>
<dbReference type="OrthoDB" id="10504523at2759"/>
<reference evidence="1" key="2">
    <citation type="journal article" date="2023" name="IMA Fungus">
        <title>Comparative genomic study of the Penicillium genus elucidates a diverse pangenome and 15 lateral gene transfer events.</title>
        <authorList>
            <person name="Petersen C."/>
            <person name="Sorensen T."/>
            <person name="Nielsen M.R."/>
            <person name="Sondergaard T.E."/>
            <person name="Sorensen J.L."/>
            <person name="Fitzpatrick D.A."/>
            <person name="Frisvad J.C."/>
            <person name="Nielsen K.L."/>
        </authorList>
    </citation>
    <scope>NUCLEOTIDE SEQUENCE</scope>
    <source>
        <strain evidence="1">IBT 17660</strain>
    </source>
</reference>
<dbReference type="Proteomes" id="UP001147760">
    <property type="component" value="Unassembled WGS sequence"/>
</dbReference>
<sequence length="136" mass="15293">MRSVSAGATPRKMRRAFSRPEALMRTNILYWRNTNGWALWGCAVYATRSQLGVPSPHLPTRQPRVSQSFIANGNLTGSYAKWSLTWLVGYAHDLGQPTTKMVTVILAVSQMREESNPFDSLDQSTGMTPRFMAELR</sequence>
<keyword evidence="2" id="KW-1185">Reference proteome</keyword>
<name>A0A9W9WDQ8_9EURO</name>
<comment type="caution">
    <text evidence="1">The sequence shown here is derived from an EMBL/GenBank/DDBJ whole genome shotgun (WGS) entry which is preliminary data.</text>
</comment>
<reference evidence="1" key="1">
    <citation type="submission" date="2022-12" db="EMBL/GenBank/DDBJ databases">
        <authorList>
            <person name="Petersen C."/>
        </authorList>
    </citation>
    <scope>NUCLEOTIDE SEQUENCE</scope>
    <source>
        <strain evidence="1">IBT 17660</strain>
    </source>
</reference>
<dbReference type="AlphaFoldDB" id="A0A9W9WDQ8"/>
<dbReference type="EMBL" id="JAPWDO010000009">
    <property type="protein sequence ID" value="KAJ5456320.1"/>
    <property type="molecule type" value="Genomic_DNA"/>
</dbReference>
<evidence type="ECO:0000313" key="2">
    <source>
        <dbReference type="Proteomes" id="UP001147760"/>
    </source>
</evidence>
<gene>
    <name evidence="1" type="ORF">N7530_011594</name>
</gene>